<keyword evidence="4" id="KW-1185">Reference proteome</keyword>
<keyword evidence="2" id="KW-0862">Zinc</keyword>
<feature type="binding site" evidence="2">
    <location>
        <position position="61"/>
    </location>
    <ligand>
        <name>Zn(2+)</name>
        <dbReference type="ChEBI" id="CHEBI:29105"/>
        <label>2</label>
    </ligand>
</feature>
<evidence type="ECO:0000313" key="4">
    <source>
        <dbReference type="Proteomes" id="UP000184389"/>
    </source>
</evidence>
<protein>
    <submittedName>
        <fullName evidence="3">D-amino peptidase</fullName>
    </submittedName>
</protein>
<evidence type="ECO:0000256" key="1">
    <source>
        <dbReference type="PIRSR" id="PIRSR015853-1"/>
    </source>
</evidence>
<feature type="active site" description="Nucleophile" evidence="1">
    <location>
        <position position="119"/>
    </location>
</feature>
<feature type="binding site" evidence="2">
    <location>
        <position position="107"/>
    </location>
    <ligand>
        <name>Zn(2+)</name>
        <dbReference type="ChEBI" id="CHEBI:29105"/>
        <label>2</label>
    </ligand>
</feature>
<dbReference type="PIRSF" id="PIRSF015853">
    <property type="entry name" value="Pep_DppA"/>
    <property type="match status" value="1"/>
</dbReference>
<evidence type="ECO:0000313" key="3">
    <source>
        <dbReference type="EMBL" id="SHI06542.1"/>
    </source>
</evidence>
<sequence>MKIYISLDMEGIAGSFDWEQETKSKADVKNCIYEQMEWVLQGIVESSINKKISEIVIADSHAMGDNLSYDFTSLDDRIYIISGYPRHQYMMPGFNNTYDIVFFIGYHAGVGALNGAMDHTYSSRRVHKIWINDKAMNESFINAAYAGYYSVPVGLIVGDETLHSELNTDDGMPWVEYVSTKEALGKFSAKLKPKNIVKNETIHAVKRCLNQDIEKIPIYTFQYPVTLKIEFATTAMADVASLMPYTNRIDGRTIEFIHMDYKTIFDALMALVTLASSVNA</sequence>
<proteinExistence type="predicted"/>
<dbReference type="Gene3D" id="3.40.50.10780">
    <property type="entry name" value="Dipeptide transport protein"/>
    <property type="match status" value="1"/>
</dbReference>
<dbReference type="GO" id="GO:0046872">
    <property type="term" value="F:metal ion binding"/>
    <property type="evidence" value="ECO:0007669"/>
    <property type="project" value="UniProtKB-KW"/>
</dbReference>
<dbReference type="OrthoDB" id="9785420at2"/>
<gene>
    <name evidence="3" type="ORF">SAMN02745180_01955</name>
</gene>
<dbReference type="EMBL" id="FQXR01000009">
    <property type="protein sequence ID" value="SHI06542.1"/>
    <property type="molecule type" value="Genomic_DNA"/>
</dbReference>
<name>A0A1M5Y3G7_9FIRM</name>
<dbReference type="AlphaFoldDB" id="A0A1M5Y3G7"/>
<reference evidence="3 4" key="1">
    <citation type="submission" date="2016-11" db="EMBL/GenBank/DDBJ databases">
        <authorList>
            <person name="Jaros S."/>
            <person name="Januszkiewicz K."/>
            <person name="Wedrychowicz H."/>
        </authorList>
    </citation>
    <scope>NUCLEOTIDE SEQUENCE [LARGE SCALE GENOMIC DNA]</scope>
    <source>
        <strain evidence="3 4">DSM 13106</strain>
    </source>
</reference>
<keyword evidence="2" id="KW-0479">Metal-binding</keyword>
<dbReference type="RefSeq" id="WP_072744613.1">
    <property type="nucleotide sequence ID" value="NZ_FQXR01000009.1"/>
</dbReference>
<feature type="binding site" evidence="2">
    <location>
        <position position="8"/>
    </location>
    <ligand>
        <name>Zn(2+)</name>
        <dbReference type="ChEBI" id="CHEBI:29105"/>
        <label>2</label>
    </ligand>
</feature>
<dbReference type="InterPro" id="IPR036177">
    <property type="entry name" value="Peptidase_M55_sf"/>
</dbReference>
<dbReference type="STRING" id="1123281.SAMN02745180_01955"/>
<feature type="binding site" evidence="2">
    <location>
        <position position="8"/>
    </location>
    <ligand>
        <name>Zn(2+)</name>
        <dbReference type="ChEBI" id="CHEBI:29105"/>
        <label>1</label>
    </ligand>
</feature>
<dbReference type="Proteomes" id="UP000184389">
    <property type="component" value="Unassembled WGS sequence"/>
</dbReference>
<organism evidence="3 4">
    <name type="scientific">Sporanaerobacter acetigenes DSM 13106</name>
    <dbReference type="NCBI Taxonomy" id="1123281"/>
    <lineage>
        <taxon>Bacteria</taxon>
        <taxon>Bacillati</taxon>
        <taxon>Bacillota</taxon>
        <taxon>Tissierellia</taxon>
        <taxon>Tissierellales</taxon>
        <taxon>Sporanaerobacteraceae</taxon>
        <taxon>Sporanaerobacter</taxon>
    </lineage>
</organism>
<feature type="binding site" evidence="2">
    <location>
        <position position="138"/>
    </location>
    <ligand>
        <name>Zn(2+)</name>
        <dbReference type="ChEBI" id="CHEBI:29105"/>
        <label>2</label>
    </ligand>
</feature>
<dbReference type="SUPFAM" id="SSF63992">
    <property type="entry name" value="Dipeptide transport protein"/>
    <property type="match status" value="1"/>
</dbReference>
<dbReference type="InterPro" id="IPR007035">
    <property type="entry name" value="Peptidase_M55"/>
</dbReference>
<dbReference type="InterPro" id="IPR027476">
    <property type="entry name" value="DppA_N"/>
</dbReference>
<accession>A0A1M5Y3G7</accession>
<feature type="binding site" evidence="2">
    <location>
        <position position="10"/>
    </location>
    <ligand>
        <name>Zn(2+)</name>
        <dbReference type="ChEBI" id="CHEBI:29105"/>
        <label>1</label>
    </ligand>
</feature>
<dbReference type="Gene3D" id="3.30.1360.130">
    <property type="entry name" value="Dipeptide transport protein"/>
    <property type="match status" value="1"/>
</dbReference>
<dbReference type="Pfam" id="PF04951">
    <property type="entry name" value="Peptidase_M55"/>
    <property type="match status" value="1"/>
</dbReference>
<evidence type="ECO:0000256" key="2">
    <source>
        <dbReference type="PIRSR" id="PIRSR015853-2"/>
    </source>
</evidence>